<dbReference type="EMBL" id="CAJNOQ010012930">
    <property type="protein sequence ID" value="CAF1311007.1"/>
    <property type="molecule type" value="Genomic_DNA"/>
</dbReference>
<reference evidence="1" key="1">
    <citation type="submission" date="2021-02" db="EMBL/GenBank/DDBJ databases">
        <authorList>
            <person name="Nowell W R."/>
        </authorList>
    </citation>
    <scope>NUCLEOTIDE SEQUENCE</scope>
</reference>
<name>A0A815E733_9BILA</name>
<evidence type="ECO:0000313" key="2">
    <source>
        <dbReference type="EMBL" id="CAF4148380.1"/>
    </source>
</evidence>
<dbReference type="Gene3D" id="1.10.510.10">
    <property type="entry name" value="Transferase(Phosphotransferase) domain 1"/>
    <property type="match status" value="1"/>
</dbReference>
<accession>A0A815E733</accession>
<dbReference type="EMBL" id="CAJOBC010042417">
    <property type="protein sequence ID" value="CAF4148380.1"/>
    <property type="molecule type" value="Genomic_DNA"/>
</dbReference>
<keyword evidence="3" id="KW-1185">Reference proteome</keyword>
<proteinExistence type="predicted"/>
<dbReference type="PANTHER" id="PTHR47027:SF20">
    <property type="entry name" value="REVERSE TRANSCRIPTASE-LIKE PROTEIN WITH RNA-DIRECTED DNA POLYMERASE DOMAIN"/>
    <property type="match status" value="1"/>
</dbReference>
<dbReference type="OrthoDB" id="424543at2759"/>
<sequence length="281" mass="31960">MFRTPIWYRKSVSVEAKVKIFRTLLPVLLHGSETWALTVNKERRLQTFYMGCLRTLLDATLGDRMPNDLVLELTGQPSLDNIMRRNRLRWFGHFPISINLLKKEKKKSFIANLIKKGESITKRKARATPPPDVGFSNMACTHRPAALKEKGDCRGKKELIPAESYVAKKAYHCPELPAAKELGPKTAVIEVKVGNVVVTEFLGQGWKKFDDSNSKKVTSEQLQQLIHATLVALRKLWVANIVHLDGGRNNLLYDASNQVKFVDFEWIRLAQPPKEVCGERQ</sequence>
<dbReference type="AlphaFoldDB" id="A0A815E733"/>
<dbReference type="Proteomes" id="UP000663829">
    <property type="component" value="Unassembled WGS sequence"/>
</dbReference>
<comment type="caution">
    <text evidence="1">The sequence shown here is derived from an EMBL/GenBank/DDBJ whole genome shotgun (WGS) entry which is preliminary data.</text>
</comment>
<dbReference type="SUPFAM" id="SSF56112">
    <property type="entry name" value="Protein kinase-like (PK-like)"/>
    <property type="match status" value="1"/>
</dbReference>
<organism evidence="1 3">
    <name type="scientific">Didymodactylos carnosus</name>
    <dbReference type="NCBI Taxonomy" id="1234261"/>
    <lineage>
        <taxon>Eukaryota</taxon>
        <taxon>Metazoa</taxon>
        <taxon>Spiralia</taxon>
        <taxon>Gnathifera</taxon>
        <taxon>Rotifera</taxon>
        <taxon>Eurotatoria</taxon>
        <taxon>Bdelloidea</taxon>
        <taxon>Philodinida</taxon>
        <taxon>Philodinidae</taxon>
        <taxon>Didymodactylos</taxon>
    </lineage>
</organism>
<evidence type="ECO:0000313" key="1">
    <source>
        <dbReference type="EMBL" id="CAF1311007.1"/>
    </source>
</evidence>
<gene>
    <name evidence="1" type="ORF">GPM918_LOCUS28991</name>
    <name evidence="2" type="ORF">SRO942_LOCUS29534</name>
</gene>
<evidence type="ECO:0008006" key="4">
    <source>
        <dbReference type="Google" id="ProtNLM"/>
    </source>
</evidence>
<dbReference type="PANTHER" id="PTHR47027">
    <property type="entry name" value="REVERSE TRANSCRIPTASE DOMAIN-CONTAINING PROTEIN"/>
    <property type="match status" value="1"/>
</dbReference>
<protein>
    <recommendedName>
        <fullName evidence="4">Protein kinase domain-containing protein</fullName>
    </recommendedName>
</protein>
<evidence type="ECO:0000313" key="3">
    <source>
        <dbReference type="Proteomes" id="UP000663829"/>
    </source>
</evidence>
<dbReference type="Proteomes" id="UP000681722">
    <property type="component" value="Unassembled WGS sequence"/>
</dbReference>
<dbReference type="InterPro" id="IPR011009">
    <property type="entry name" value="Kinase-like_dom_sf"/>
</dbReference>